<evidence type="ECO:0000259" key="2">
    <source>
        <dbReference type="PROSITE" id="PS51194"/>
    </source>
</evidence>
<dbReference type="PROSITE" id="PS51194">
    <property type="entry name" value="HELICASE_CTER"/>
    <property type="match status" value="1"/>
</dbReference>
<dbReference type="Pfam" id="PF00271">
    <property type="entry name" value="Helicase_C"/>
    <property type="match status" value="1"/>
</dbReference>
<organism evidence="3 4">
    <name type="scientific">Malus baccata</name>
    <name type="common">Siberian crab apple</name>
    <name type="synonym">Pyrus baccata</name>
    <dbReference type="NCBI Taxonomy" id="106549"/>
    <lineage>
        <taxon>Eukaryota</taxon>
        <taxon>Viridiplantae</taxon>
        <taxon>Streptophyta</taxon>
        <taxon>Embryophyta</taxon>
        <taxon>Tracheophyta</taxon>
        <taxon>Spermatophyta</taxon>
        <taxon>Magnoliopsida</taxon>
        <taxon>eudicotyledons</taxon>
        <taxon>Gunneridae</taxon>
        <taxon>Pentapetalae</taxon>
        <taxon>rosids</taxon>
        <taxon>fabids</taxon>
        <taxon>Rosales</taxon>
        <taxon>Rosaceae</taxon>
        <taxon>Amygdaloideae</taxon>
        <taxon>Maleae</taxon>
        <taxon>Malus</taxon>
    </lineage>
</organism>
<protein>
    <recommendedName>
        <fullName evidence="2">Helicase C-terminal domain-containing protein</fullName>
    </recommendedName>
</protein>
<dbReference type="Gene3D" id="3.40.50.300">
    <property type="entry name" value="P-loop containing nucleotide triphosphate hydrolases"/>
    <property type="match status" value="1"/>
</dbReference>
<feature type="domain" description="Helicase C-terminal" evidence="2">
    <location>
        <begin position="68"/>
        <end position="230"/>
    </location>
</feature>
<dbReference type="InterPro" id="IPR001650">
    <property type="entry name" value="Helicase_C-like"/>
</dbReference>
<sequence>MTELAPQGHEFYPSFDEVYDDFESIGLRSNLKTTSYAYGAKVYAGVSGRTYREGKFILEAGVHVVVGTPDRVFDMLRRKTLDPKDIKKIVLDQAEDMLTGTFTHKWLADKMRHRNHAVSAIHADMDWDICDAIVREFHAGSCRVHITDDVMVDCIDAPPPQQQESVIVVNYDLPDDLEDYVHRLGPSLRFRRKGHVICFVAREEERKLHDIQRFYNVDIKELPKMYPHFI</sequence>
<keyword evidence="4" id="KW-1185">Reference proteome</keyword>
<comment type="caution">
    <text evidence="3">The sequence shown here is derived from an EMBL/GenBank/DDBJ whole genome shotgun (WGS) entry which is preliminary data.</text>
</comment>
<proteinExistence type="predicted"/>
<reference evidence="3 4" key="1">
    <citation type="journal article" date="2019" name="G3 (Bethesda)">
        <title>Sequencing of a Wild Apple (Malus baccata) Genome Unravels the Differences Between Cultivated and Wild Apple Species Regarding Disease Resistance and Cold Tolerance.</title>
        <authorList>
            <person name="Chen X."/>
        </authorList>
    </citation>
    <scope>NUCLEOTIDE SEQUENCE [LARGE SCALE GENOMIC DNA]</scope>
    <source>
        <strain evidence="4">cv. Shandingzi</strain>
        <tissue evidence="3">Leaves</tissue>
    </source>
</reference>
<dbReference type="Proteomes" id="UP000315295">
    <property type="component" value="Unassembled WGS sequence"/>
</dbReference>
<dbReference type="PANTHER" id="PTHR47958">
    <property type="entry name" value="ATP-DEPENDENT RNA HELICASE DBP3"/>
    <property type="match status" value="1"/>
</dbReference>
<evidence type="ECO:0000313" key="3">
    <source>
        <dbReference type="EMBL" id="TQE07796.1"/>
    </source>
</evidence>
<evidence type="ECO:0000256" key="1">
    <source>
        <dbReference type="ARBA" id="ARBA00022884"/>
    </source>
</evidence>
<dbReference type="EMBL" id="VIEB01000080">
    <property type="protein sequence ID" value="TQE07796.1"/>
    <property type="molecule type" value="Genomic_DNA"/>
</dbReference>
<dbReference type="AlphaFoldDB" id="A0A540N9S1"/>
<dbReference type="InterPro" id="IPR027417">
    <property type="entry name" value="P-loop_NTPase"/>
</dbReference>
<accession>A0A540N9S1</accession>
<name>A0A540N9S1_MALBA</name>
<dbReference type="SUPFAM" id="SSF52540">
    <property type="entry name" value="P-loop containing nucleoside triphosphate hydrolases"/>
    <property type="match status" value="1"/>
</dbReference>
<dbReference type="STRING" id="106549.A0A540N9S1"/>
<keyword evidence="1" id="KW-0694">RNA-binding</keyword>
<gene>
    <name evidence="3" type="ORF">C1H46_006555</name>
</gene>
<evidence type="ECO:0000313" key="4">
    <source>
        <dbReference type="Proteomes" id="UP000315295"/>
    </source>
</evidence>
<dbReference type="GO" id="GO:0003723">
    <property type="term" value="F:RNA binding"/>
    <property type="evidence" value="ECO:0007669"/>
    <property type="project" value="UniProtKB-KW"/>
</dbReference>